<evidence type="ECO:0000256" key="5">
    <source>
        <dbReference type="SAM" id="Coils"/>
    </source>
</evidence>
<evidence type="ECO:0000256" key="1">
    <source>
        <dbReference type="ARBA" id="ARBA00004123"/>
    </source>
</evidence>
<dbReference type="OrthoDB" id="1870484at2759"/>
<dbReference type="PANTHER" id="PTHR13935">
    <property type="entry name" value="ACHAETE-SCUTE TRANSCRIPTION FACTOR-RELATED"/>
    <property type="match status" value="1"/>
</dbReference>
<dbReference type="SUPFAM" id="SSF47459">
    <property type="entry name" value="HLH, helix-loop-helix DNA-binding domain"/>
    <property type="match status" value="1"/>
</dbReference>
<evidence type="ECO:0000259" key="6">
    <source>
        <dbReference type="PROSITE" id="PS50888"/>
    </source>
</evidence>
<proteinExistence type="predicted"/>
<dbReference type="InterPro" id="IPR011598">
    <property type="entry name" value="bHLH_dom"/>
</dbReference>
<dbReference type="Gene3D" id="4.10.280.10">
    <property type="entry name" value="Helix-loop-helix DNA-binding domain"/>
    <property type="match status" value="1"/>
</dbReference>
<dbReference type="AlphaFoldDB" id="A0A9Q1KUE3"/>
<evidence type="ECO:0000256" key="2">
    <source>
        <dbReference type="ARBA" id="ARBA00023015"/>
    </source>
</evidence>
<dbReference type="GO" id="GO:0000981">
    <property type="term" value="F:DNA-binding transcription factor activity, RNA polymerase II-specific"/>
    <property type="evidence" value="ECO:0007669"/>
    <property type="project" value="TreeGrafter"/>
</dbReference>
<feature type="domain" description="BHLH" evidence="6">
    <location>
        <begin position="15"/>
        <end position="71"/>
    </location>
</feature>
<evidence type="ECO:0000256" key="3">
    <source>
        <dbReference type="ARBA" id="ARBA00023163"/>
    </source>
</evidence>
<dbReference type="GO" id="GO:0000977">
    <property type="term" value="F:RNA polymerase II transcription regulatory region sequence-specific DNA binding"/>
    <property type="evidence" value="ECO:0007669"/>
    <property type="project" value="TreeGrafter"/>
</dbReference>
<keyword evidence="5" id="KW-0175">Coiled coil</keyword>
<keyword evidence="8" id="KW-1185">Reference proteome</keyword>
<gene>
    <name evidence="7" type="ORF">Cgig2_004164</name>
</gene>
<dbReference type="PANTHER" id="PTHR13935:SF46">
    <property type="entry name" value="TRANSCRIPTION FACTOR BHLH167-RELATED"/>
    <property type="match status" value="1"/>
</dbReference>
<dbReference type="EMBL" id="JAKOGI010000025">
    <property type="protein sequence ID" value="KAJ8449109.1"/>
    <property type="molecule type" value="Genomic_DNA"/>
</dbReference>
<comment type="caution">
    <text evidence="7">The sequence shown here is derived from an EMBL/GenBank/DDBJ whole genome shotgun (WGS) entry which is preliminary data.</text>
</comment>
<dbReference type="InterPro" id="IPR015660">
    <property type="entry name" value="MASH1/Ascl1a-like"/>
</dbReference>
<organism evidence="7 8">
    <name type="scientific">Carnegiea gigantea</name>
    <dbReference type="NCBI Taxonomy" id="171969"/>
    <lineage>
        <taxon>Eukaryota</taxon>
        <taxon>Viridiplantae</taxon>
        <taxon>Streptophyta</taxon>
        <taxon>Embryophyta</taxon>
        <taxon>Tracheophyta</taxon>
        <taxon>Spermatophyta</taxon>
        <taxon>Magnoliopsida</taxon>
        <taxon>eudicotyledons</taxon>
        <taxon>Gunneridae</taxon>
        <taxon>Pentapetalae</taxon>
        <taxon>Caryophyllales</taxon>
        <taxon>Cactineae</taxon>
        <taxon>Cactaceae</taxon>
        <taxon>Cactoideae</taxon>
        <taxon>Echinocereeae</taxon>
        <taxon>Carnegiea</taxon>
    </lineage>
</organism>
<keyword evidence="4" id="KW-0539">Nucleus</keyword>
<reference evidence="7" key="1">
    <citation type="submission" date="2022-04" db="EMBL/GenBank/DDBJ databases">
        <title>Carnegiea gigantea Genome sequencing and assembly v2.</title>
        <authorList>
            <person name="Copetti D."/>
            <person name="Sanderson M.J."/>
            <person name="Burquez A."/>
            <person name="Wojciechowski M.F."/>
        </authorList>
    </citation>
    <scope>NUCLEOTIDE SEQUENCE</scope>
    <source>
        <strain evidence="7">SGP5-SGP5p</strain>
        <tissue evidence="7">Aerial part</tissue>
    </source>
</reference>
<comment type="subcellular location">
    <subcellularLocation>
        <location evidence="1">Nucleus</location>
    </subcellularLocation>
</comment>
<dbReference type="GO" id="GO:0090575">
    <property type="term" value="C:RNA polymerase II transcription regulator complex"/>
    <property type="evidence" value="ECO:0007669"/>
    <property type="project" value="TreeGrafter"/>
</dbReference>
<dbReference type="Proteomes" id="UP001153076">
    <property type="component" value="Unassembled WGS sequence"/>
</dbReference>
<dbReference type="InterPro" id="IPR036638">
    <property type="entry name" value="HLH_DNA-bd_sf"/>
</dbReference>
<name>A0A9Q1KUE3_9CARY</name>
<evidence type="ECO:0000313" key="7">
    <source>
        <dbReference type="EMBL" id="KAJ8449109.1"/>
    </source>
</evidence>
<keyword evidence="2" id="KW-0805">Transcription regulation</keyword>
<dbReference type="PROSITE" id="PS50888">
    <property type="entry name" value="BHLH"/>
    <property type="match status" value="1"/>
</dbReference>
<dbReference type="Pfam" id="PF00010">
    <property type="entry name" value="HLH"/>
    <property type="match status" value="1"/>
</dbReference>
<evidence type="ECO:0000256" key="4">
    <source>
        <dbReference type="ARBA" id="ARBA00023242"/>
    </source>
</evidence>
<feature type="coiled-coil region" evidence="5">
    <location>
        <begin position="61"/>
        <end position="92"/>
    </location>
</feature>
<protein>
    <recommendedName>
        <fullName evidence="6">BHLH domain-containing protein</fullName>
    </recommendedName>
</protein>
<keyword evidence="3" id="KW-0804">Transcription</keyword>
<evidence type="ECO:0000313" key="8">
    <source>
        <dbReference type="Proteomes" id="UP001153076"/>
    </source>
</evidence>
<sequence>MANNDGRPSSSSLKEPQIDRRIVERNRRIQMNRLCSQLTSLLPPRPHFNPSQKRISQADQIEQARHYVIELRERLEQLRQRKEQLGKMMNEEATPSNVEVISDDDEMMVMMDANDTARLPIIQIIDLGGAVEVHLVTSPERDLKLGQVIRVLEEEGAEVENCTFSIQGDKVFHNLHAKVF</sequence>
<accession>A0A9Q1KUE3</accession>
<dbReference type="GO" id="GO:0046983">
    <property type="term" value="F:protein dimerization activity"/>
    <property type="evidence" value="ECO:0007669"/>
    <property type="project" value="InterPro"/>
</dbReference>